<dbReference type="InterPro" id="IPR011990">
    <property type="entry name" value="TPR-like_helical_dom_sf"/>
</dbReference>
<evidence type="ECO:0000259" key="4">
    <source>
        <dbReference type="PROSITE" id="PS50043"/>
    </source>
</evidence>
<dbReference type="CDD" id="cd06170">
    <property type="entry name" value="LuxR_C_like"/>
    <property type="match status" value="1"/>
</dbReference>
<evidence type="ECO:0000313" key="7">
    <source>
        <dbReference type="Proteomes" id="UP001596119"/>
    </source>
</evidence>
<dbReference type="SUPFAM" id="SSF52540">
    <property type="entry name" value="P-loop containing nucleoside triphosphate hydrolases"/>
    <property type="match status" value="1"/>
</dbReference>
<dbReference type="SUPFAM" id="SSF46894">
    <property type="entry name" value="C-terminal effector domain of the bipartite response regulators"/>
    <property type="match status" value="1"/>
</dbReference>
<dbReference type="PANTHER" id="PTHR16305:SF35">
    <property type="entry name" value="TRANSCRIPTIONAL ACTIVATOR DOMAIN"/>
    <property type="match status" value="1"/>
</dbReference>
<dbReference type="InterPro" id="IPR027417">
    <property type="entry name" value="P-loop_NTPase"/>
</dbReference>
<feature type="region of interest" description="Disordered" evidence="3">
    <location>
        <begin position="705"/>
        <end position="730"/>
    </location>
</feature>
<keyword evidence="1" id="KW-0547">Nucleotide-binding</keyword>
<evidence type="ECO:0000259" key="5">
    <source>
        <dbReference type="PROSITE" id="PS50837"/>
    </source>
</evidence>
<dbReference type="Pfam" id="PF00196">
    <property type="entry name" value="GerE"/>
    <property type="match status" value="1"/>
</dbReference>
<dbReference type="PANTHER" id="PTHR16305">
    <property type="entry name" value="TESTICULAR SOLUBLE ADENYLYL CYCLASE"/>
    <property type="match status" value="1"/>
</dbReference>
<dbReference type="InterPro" id="IPR000792">
    <property type="entry name" value="Tscrpt_reg_LuxR_C"/>
</dbReference>
<dbReference type="SMART" id="SM00421">
    <property type="entry name" value="HTH_LUXR"/>
    <property type="match status" value="1"/>
</dbReference>
<dbReference type="Gene3D" id="3.40.50.300">
    <property type="entry name" value="P-loop containing nucleotide triphosphate hydrolases"/>
    <property type="match status" value="1"/>
</dbReference>
<dbReference type="InterPro" id="IPR036388">
    <property type="entry name" value="WH-like_DNA-bd_sf"/>
</dbReference>
<dbReference type="InterPro" id="IPR007111">
    <property type="entry name" value="NACHT_NTPase"/>
</dbReference>
<name>A0ABW1IJ02_9PSEU</name>
<dbReference type="Proteomes" id="UP001596119">
    <property type="component" value="Unassembled WGS sequence"/>
</dbReference>
<dbReference type="SUPFAM" id="SSF48452">
    <property type="entry name" value="TPR-like"/>
    <property type="match status" value="1"/>
</dbReference>
<dbReference type="RefSeq" id="WP_379572116.1">
    <property type="nucleotide sequence ID" value="NZ_JBHSQK010000129.1"/>
</dbReference>
<dbReference type="GO" id="GO:0005524">
    <property type="term" value="F:ATP binding"/>
    <property type="evidence" value="ECO:0007669"/>
    <property type="project" value="UniProtKB-KW"/>
</dbReference>
<dbReference type="SMART" id="SM00382">
    <property type="entry name" value="AAA"/>
    <property type="match status" value="1"/>
</dbReference>
<keyword evidence="2 6" id="KW-0067">ATP-binding</keyword>
<organism evidence="6 7">
    <name type="scientific">Pseudonocardia lutea</name>
    <dbReference type="NCBI Taxonomy" id="2172015"/>
    <lineage>
        <taxon>Bacteria</taxon>
        <taxon>Bacillati</taxon>
        <taxon>Actinomycetota</taxon>
        <taxon>Actinomycetes</taxon>
        <taxon>Pseudonocardiales</taxon>
        <taxon>Pseudonocardiaceae</taxon>
        <taxon>Pseudonocardia</taxon>
    </lineage>
</organism>
<dbReference type="Gene3D" id="1.25.40.10">
    <property type="entry name" value="Tetratricopeptide repeat domain"/>
    <property type="match status" value="1"/>
</dbReference>
<evidence type="ECO:0000256" key="2">
    <source>
        <dbReference type="ARBA" id="ARBA00022840"/>
    </source>
</evidence>
<sequence>MRLLERDHPLAVVRDRAARAAEEGGRLVLLAGEAGIGKTVLLRALAEELPREQVLWGMCDALSTPRPLGPLRDVANALGPAVRALLADGAPPHELFAAVLEALRARPRVLVIEDLHWADEATADLVRYLGRRISSLPLLLVLSYRDGPAADHPLVPVVGDLVSLPDTRRVQLAPLSRGAVETLCAGSGLDAAEVHRRTAGNPFFVSQIVAQPESRLPASVREAVLARAAVLDPDHRRHLELLSCTPEPVGGALLAALGVPPGTAEALVGTGLVDRHGDGLAFRHEIARSAVLDAAPGPARDRHAAMIAALEATGGEASVLAHHAAAAGDVPRVLRHAPVAAAEAARSGAHREAVELYRLALGATVEDDRATRAGLLEALGTELYLTDRLAESIDVLTRAVALRRELGDAVAVGALHRIISDYAWYHGDGAAAAEHDRAAREILAGADDLREWGFALANHAYLAAHRGDGPGAARSGEDAQRIAAELADPALHGTAAIGLSIARLLGGDVAARADLLDASATGIRARLDELATAPVSNLAHLDVEQGRFAEADAVLAEALALSERLDVQICTMWQRGVRARLRLLQGRWAEAEEDARAVLDRGEMPLGRLWPRLVLGVLAARRSAPRENPDLDVGWRIATGLDAPGVLAAAVAALAEQSWLLRRPDTRLAEPVVARLLAPPFSGRREALAPVRRWSARLVAAGLPPLPPLPDGPDEPGATDGPADGAWPGRERARPYEHALARWDTGTAGDLLAALPVLDELGAAAVAARFRARLRELGVHGIPRGPAPATRANPQGLTTRQLDVLGLLAEGLSNADIAARLVISPKTADHHVSAVLAKLGVRSRGEAAAAAHRMGVRA</sequence>
<keyword evidence="7" id="KW-1185">Reference proteome</keyword>
<dbReference type="InterPro" id="IPR003593">
    <property type="entry name" value="AAA+_ATPase"/>
</dbReference>
<dbReference type="PRINTS" id="PR00038">
    <property type="entry name" value="HTHLUXR"/>
</dbReference>
<proteinExistence type="predicted"/>
<evidence type="ECO:0000313" key="6">
    <source>
        <dbReference type="EMBL" id="MFC5952844.1"/>
    </source>
</evidence>
<feature type="domain" description="HTH luxR-type" evidence="4">
    <location>
        <begin position="790"/>
        <end position="855"/>
    </location>
</feature>
<dbReference type="PROSITE" id="PS50837">
    <property type="entry name" value="NACHT"/>
    <property type="match status" value="1"/>
</dbReference>
<reference evidence="7" key="1">
    <citation type="journal article" date="2019" name="Int. J. Syst. Evol. Microbiol.">
        <title>The Global Catalogue of Microorganisms (GCM) 10K type strain sequencing project: providing services to taxonomists for standard genome sequencing and annotation.</title>
        <authorList>
            <consortium name="The Broad Institute Genomics Platform"/>
            <consortium name="The Broad Institute Genome Sequencing Center for Infectious Disease"/>
            <person name="Wu L."/>
            <person name="Ma J."/>
        </authorList>
    </citation>
    <scope>NUCLEOTIDE SEQUENCE [LARGE SCALE GENOMIC DNA]</scope>
    <source>
        <strain evidence="7">CGMCC 4.7397</strain>
    </source>
</reference>
<dbReference type="Gene3D" id="1.10.10.10">
    <property type="entry name" value="Winged helix-like DNA-binding domain superfamily/Winged helix DNA-binding domain"/>
    <property type="match status" value="1"/>
</dbReference>
<dbReference type="Pfam" id="PF13191">
    <property type="entry name" value="AAA_16"/>
    <property type="match status" value="1"/>
</dbReference>
<accession>A0ABW1IJ02</accession>
<dbReference type="InterPro" id="IPR041664">
    <property type="entry name" value="AAA_16"/>
</dbReference>
<gene>
    <name evidence="6" type="ORF">ACFQH9_31750</name>
</gene>
<protein>
    <submittedName>
        <fullName evidence="6">ATP-binding protein</fullName>
    </submittedName>
</protein>
<dbReference type="PROSITE" id="PS50043">
    <property type="entry name" value="HTH_LUXR_2"/>
    <property type="match status" value="1"/>
</dbReference>
<dbReference type="InterPro" id="IPR016032">
    <property type="entry name" value="Sig_transdc_resp-reg_C-effctor"/>
</dbReference>
<evidence type="ECO:0000256" key="1">
    <source>
        <dbReference type="ARBA" id="ARBA00022741"/>
    </source>
</evidence>
<dbReference type="EMBL" id="JBHSQK010000129">
    <property type="protein sequence ID" value="MFC5952844.1"/>
    <property type="molecule type" value="Genomic_DNA"/>
</dbReference>
<feature type="domain" description="NACHT" evidence="5">
    <location>
        <begin position="26"/>
        <end position="49"/>
    </location>
</feature>
<evidence type="ECO:0000256" key="3">
    <source>
        <dbReference type="SAM" id="MobiDB-lite"/>
    </source>
</evidence>
<comment type="caution">
    <text evidence="6">The sequence shown here is derived from an EMBL/GenBank/DDBJ whole genome shotgun (WGS) entry which is preliminary data.</text>
</comment>